<protein>
    <recommendedName>
        <fullName evidence="1">DUF7000 domain-containing protein</fullName>
    </recommendedName>
</protein>
<feature type="domain" description="DUF7000" evidence="1">
    <location>
        <begin position="10"/>
        <end position="164"/>
    </location>
</feature>
<gene>
    <name evidence="2" type="ORF">SDC9_83955</name>
</gene>
<evidence type="ECO:0000313" key="2">
    <source>
        <dbReference type="EMBL" id="MPM37345.1"/>
    </source>
</evidence>
<name>A0A644Z8X7_9ZZZZ</name>
<dbReference type="Pfam" id="PF22526">
    <property type="entry name" value="DUF7000"/>
    <property type="match status" value="1"/>
</dbReference>
<dbReference type="EMBL" id="VSSQ01007911">
    <property type="protein sequence ID" value="MPM37345.1"/>
    <property type="molecule type" value="Genomic_DNA"/>
</dbReference>
<reference evidence="2" key="1">
    <citation type="submission" date="2019-08" db="EMBL/GenBank/DDBJ databases">
        <authorList>
            <person name="Kucharzyk K."/>
            <person name="Murdoch R.W."/>
            <person name="Higgins S."/>
            <person name="Loffler F."/>
        </authorList>
    </citation>
    <scope>NUCLEOTIDE SEQUENCE</scope>
</reference>
<organism evidence="2">
    <name type="scientific">bioreactor metagenome</name>
    <dbReference type="NCBI Taxonomy" id="1076179"/>
    <lineage>
        <taxon>unclassified sequences</taxon>
        <taxon>metagenomes</taxon>
        <taxon>ecological metagenomes</taxon>
    </lineage>
</organism>
<comment type="caution">
    <text evidence="2">The sequence shown here is derived from an EMBL/GenBank/DDBJ whole genome shotgun (WGS) entry which is preliminary data.</text>
</comment>
<evidence type="ECO:0000259" key="1">
    <source>
        <dbReference type="Pfam" id="PF22526"/>
    </source>
</evidence>
<accession>A0A644Z8X7</accession>
<sequence length="171" mass="19828">MERNIVGSINEYIMEYTAQLRKGQIQKAYNGIMTFMSELRSYLASRYPDYTAGSLYFGNMDMTYFAFTPPDLKNKKLKIAVVYLHEKGVFEVWLAGNNRKIQAEYIALMSRENIGEYKLSQVIPGVDSIIESILVEKPDFDHPETLKQEIEKMTMEFVKDILSILDESKRV</sequence>
<dbReference type="InterPro" id="IPR054269">
    <property type="entry name" value="DUF7000"/>
</dbReference>
<dbReference type="AlphaFoldDB" id="A0A644Z8X7"/>
<proteinExistence type="predicted"/>